<dbReference type="AlphaFoldDB" id="A0A6M3HUU8"/>
<proteinExistence type="predicted"/>
<gene>
    <name evidence="2" type="ORF">E3E15_06675</name>
</gene>
<dbReference type="InterPro" id="IPR012902">
    <property type="entry name" value="N_methyl_site"/>
</dbReference>
<protein>
    <submittedName>
        <fullName evidence="2">Photosystem I protein M (PsaM)</fullName>
    </submittedName>
</protein>
<keyword evidence="1" id="KW-0812">Transmembrane</keyword>
<keyword evidence="1" id="KW-0472">Membrane</keyword>
<name>A0A6M3HUU8_9GAMM</name>
<feature type="transmembrane region" description="Helical" evidence="1">
    <location>
        <begin position="20"/>
        <end position="40"/>
    </location>
</feature>
<dbReference type="RefSeq" id="WP_172107063.1">
    <property type="nucleotide sequence ID" value="NZ_CP038017.1"/>
</dbReference>
<evidence type="ECO:0000313" key="3">
    <source>
        <dbReference type="Proteomes" id="UP000503320"/>
    </source>
</evidence>
<dbReference type="EMBL" id="CP038017">
    <property type="protein sequence ID" value="QIV95043.1"/>
    <property type="molecule type" value="Genomic_DNA"/>
</dbReference>
<dbReference type="PROSITE" id="PS00409">
    <property type="entry name" value="PROKAR_NTER_METHYL"/>
    <property type="match status" value="1"/>
</dbReference>
<keyword evidence="1" id="KW-1133">Transmembrane helix</keyword>
<sequence>MYARKNLARLRKGLTLVELLVSTIIAMIVFSMVITIYYTAKTKYNSFKDKLSIEVKELTIKKTLYDFIKNTGFACKFGYSSQTYYDKTGDSLDSFFLGNSGLRVGPLPLDSNNIKSSLGSSCTSNCYQSGTNYIMVKKEDSHTKLKDTNILSTILKLDSLDNVSVGVYMALCNKSDINLTKVSSITSNTNTVELASAPNSIYYAGDYAGIYRLEILYIKATGDQDANGNNIYSLYVYIKTNNSSGNTYELVRGVKDLQVEYATISNGDITWNSVSTDMDIKRADYPALKISFTIDGEAFSKVVVL</sequence>
<accession>A0A6M3HUU8</accession>
<organism evidence="2 3">
    <name type="scientific">Allofrancisella frigidaquae</name>
    <dbReference type="NCBI Taxonomy" id="1085644"/>
    <lineage>
        <taxon>Bacteria</taxon>
        <taxon>Pseudomonadati</taxon>
        <taxon>Pseudomonadota</taxon>
        <taxon>Gammaproteobacteria</taxon>
        <taxon>Thiotrichales</taxon>
        <taxon>Francisellaceae</taxon>
        <taxon>Allofrancisella</taxon>
    </lineage>
</organism>
<dbReference type="KEGG" id="afri:E3E15_06675"/>
<evidence type="ECO:0000313" key="2">
    <source>
        <dbReference type="EMBL" id="QIV95043.1"/>
    </source>
</evidence>
<dbReference type="Proteomes" id="UP000503320">
    <property type="component" value="Chromosome"/>
</dbReference>
<keyword evidence="3" id="KW-1185">Reference proteome</keyword>
<evidence type="ECO:0000256" key="1">
    <source>
        <dbReference type="SAM" id="Phobius"/>
    </source>
</evidence>
<reference evidence="2 3" key="1">
    <citation type="submission" date="2019-03" db="EMBL/GenBank/DDBJ databases">
        <title>Complete Genome Sequence of Allofrancisella frigidaquae Strain SYSU 10HL1970 Isolated from Water-Cooling Systems in China.</title>
        <authorList>
            <person name="Ohrman C."/>
            <person name="Uneklint I."/>
            <person name="Sjodin A."/>
        </authorList>
    </citation>
    <scope>NUCLEOTIDE SEQUENCE [LARGE SCALE GENOMIC DNA]</scope>
    <source>
        <strain evidence="2 3">SYSU 10HL1970</strain>
    </source>
</reference>